<evidence type="ECO:0000256" key="1">
    <source>
        <dbReference type="SAM" id="Phobius"/>
    </source>
</evidence>
<keyword evidence="1" id="KW-0472">Membrane</keyword>
<dbReference type="Proteomes" id="UP001528673">
    <property type="component" value="Unassembled WGS sequence"/>
</dbReference>
<protein>
    <submittedName>
        <fullName evidence="2">Uncharacterized protein</fullName>
    </submittedName>
</protein>
<keyword evidence="3" id="KW-1185">Reference proteome</keyword>
<organism evidence="2 3">
    <name type="scientific">Curvibacter cyanobacteriorum</name>
    <dbReference type="NCBI Taxonomy" id="3026422"/>
    <lineage>
        <taxon>Bacteria</taxon>
        <taxon>Pseudomonadati</taxon>
        <taxon>Pseudomonadota</taxon>
        <taxon>Betaproteobacteria</taxon>
        <taxon>Burkholderiales</taxon>
        <taxon>Comamonadaceae</taxon>
        <taxon>Curvibacter</taxon>
    </lineage>
</organism>
<dbReference type="RefSeq" id="WP_273952571.1">
    <property type="nucleotide sequence ID" value="NZ_JAQSIP010000007.1"/>
</dbReference>
<name>A0ABT5N0S6_9BURK</name>
<gene>
    <name evidence="2" type="ORF">PSQ40_15180</name>
</gene>
<proteinExistence type="predicted"/>
<reference evidence="2 3" key="1">
    <citation type="submission" date="2023-02" db="EMBL/GenBank/DDBJ databases">
        <title>Bacterial whole genomic sequence of Curvibacter sp. HBC61.</title>
        <authorList>
            <person name="Le V."/>
            <person name="Ko S.-R."/>
            <person name="Ahn C.-Y."/>
            <person name="Oh H.-M."/>
        </authorList>
    </citation>
    <scope>NUCLEOTIDE SEQUENCE [LARGE SCALE GENOMIC DNA]</scope>
    <source>
        <strain evidence="2 3">HBC61</strain>
    </source>
</reference>
<evidence type="ECO:0000313" key="3">
    <source>
        <dbReference type="Proteomes" id="UP001528673"/>
    </source>
</evidence>
<sequence length="56" mass="6596">MKTKRFWDEEIRVWARQCLSDLLTLVLFVAGFMTLTLPVVVPGVLMWWFQLVTGRP</sequence>
<feature type="transmembrane region" description="Helical" evidence="1">
    <location>
        <begin position="21"/>
        <end position="49"/>
    </location>
</feature>
<evidence type="ECO:0000313" key="2">
    <source>
        <dbReference type="EMBL" id="MDD0839926.1"/>
    </source>
</evidence>
<comment type="caution">
    <text evidence="2">The sequence shown here is derived from an EMBL/GenBank/DDBJ whole genome shotgun (WGS) entry which is preliminary data.</text>
</comment>
<keyword evidence="1" id="KW-0812">Transmembrane</keyword>
<keyword evidence="1" id="KW-1133">Transmembrane helix</keyword>
<dbReference type="EMBL" id="JAQSIP010000007">
    <property type="protein sequence ID" value="MDD0839926.1"/>
    <property type="molecule type" value="Genomic_DNA"/>
</dbReference>
<accession>A0ABT5N0S6</accession>